<evidence type="ECO:0008006" key="3">
    <source>
        <dbReference type="Google" id="ProtNLM"/>
    </source>
</evidence>
<dbReference type="InterPro" id="IPR029039">
    <property type="entry name" value="Flavoprotein-like_sf"/>
</dbReference>
<comment type="caution">
    <text evidence="1">The sequence shown here is derived from an EMBL/GenBank/DDBJ whole genome shotgun (WGS) entry which is preliminary data.</text>
</comment>
<reference evidence="1 2" key="1">
    <citation type="submission" date="2019-10" db="EMBL/GenBank/DDBJ databases">
        <title>Alkalibaculum tamaniensis sp.nov., a new alkaliphilic acetogen, isolated on methoxylated aromatics from a mud volcano.</title>
        <authorList>
            <person name="Khomyakova M.A."/>
            <person name="Merkel A.Y."/>
            <person name="Bonch-Osmolovskaya E.A."/>
            <person name="Slobodkin A.I."/>
        </authorList>
    </citation>
    <scope>NUCLEOTIDE SEQUENCE [LARGE SCALE GENOMIC DNA]</scope>
    <source>
        <strain evidence="1 2">M08DMB</strain>
    </source>
</reference>
<dbReference type="Proteomes" id="UP000440004">
    <property type="component" value="Unassembled WGS sequence"/>
</dbReference>
<sequence>MGKIKMKKWKKACIIVIICILVIGLGSLGGMMYVTSAQSVEHSSNEIVLPSDENGKTALVIYQPGRSEFAKNISDSIAKGLNDSGYEVTIDYPGEYLPTDIGQYDIVAFGTTAYYGEFSPILGNYMSEIKNIDNSTLLIYSTGMIKDNFTELEGLNKLLHREADYLEKFISNEEESEIKRAYTLGSELGNF</sequence>
<evidence type="ECO:0000313" key="2">
    <source>
        <dbReference type="Proteomes" id="UP000440004"/>
    </source>
</evidence>
<dbReference type="Gene3D" id="3.40.50.360">
    <property type="match status" value="1"/>
</dbReference>
<accession>A0A6A7K7S2</accession>
<dbReference type="SUPFAM" id="SSF52218">
    <property type="entry name" value="Flavoproteins"/>
    <property type="match status" value="1"/>
</dbReference>
<organism evidence="1 2">
    <name type="scientific">Alkalibaculum sporogenes</name>
    <dbReference type="NCBI Taxonomy" id="2655001"/>
    <lineage>
        <taxon>Bacteria</taxon>
        <taxon>Bacillati</taxon>
        <taxon>Bacillota</taxon>
        <taxon>Clostridia</taxon>
        <taxon>Eubacteriales</taxon>
        <taxon>Eubacteriaceae</taxon>
        <taxon>Alkalibaculum</taxon>
    </lineage>
</organism>
<dbReference type="EMBL" id="WHNX01000008">
    <property type="protein sequence ID" value="MPW25445.1"/>
    <property type="molecule type" value="Genomic_DNA"/>
</dbReference>
<gene>
    <name evidence="1" type="ORF">GC105_06560</name>
</gene>
<dbReference type="AlphaFoldDB" id="A0A6A7K7S2"/>
<name>A0A6A7K7S2_9FIRM</name>
<dbReference type="RefSeq" id="WP_152802952.1">
    <property type="nucleotide sequence ID" value="NZ_WHNX01000008.1"/>
</dbReference>
<protein>
    <recommendedName>
        <fullName evidence="3">Flavodoxin-like domain-containing protein</fullName>
    </recommendedName>
</protein>
<evidence type="ECO:0000313" key="1">
    <source>
        <dbReference type="EMBL" id="MPW25445.1"/>
    </source>
</evidence>
<keyword evidence="2" id="KW-1185">Reference proteome</keyword>
<proteinExistence type="predicted"/>